<evidence type="ECO:0000256" key="1">
    <source>
        <dbReference type="SAM" id="Phobius"/>
    </source>
</evidence>
<feature type="non-terminal residue" evidence="2">
    <location>
        <position position="173"/>
    </location>
</feature>
<feature type="transmembrane region" description="Helical" evidence="1">
    <location>
        <begin position="84"/>
        <end position="101"/>
    </location>
</feature>
<evidence type="ECO:0000313" key="2">
    <source>
        <dbReference type="EMBL" id="GMR55524.1"/>
    </source>
</evidence>
<gene>
    <name evidence="2" type="ORF">PMAYCL1PPCAC_25719</name>
</gene>
<sequence length="173" mass="19123">SFSLTVVSLVAYPLFWCDLWSSSVFNLYLYGMTAPLLLMLDELRIRLERIWVYGSLVVIIGSLLTCSIVQYSMGEDNEDRGLKWQNLTMFTLIWFAMPLFLSFVRPPRPAAIHRVPDGPITFVLPFYAVVGIAFHPGSILDAVVRSSECRTALKACSALIALTGCALAAVVAA</sequence>
<accession>A0AAN5D4L0</accession>
<reference evidence="3" key="1">
    <citation type="submission" date="2022-10" db="EMBL/GenBank/DDBJ databases">
        <title>Genome assembly of Pristionchus species.</title>
        <authorList>
            <person name="Yoshida K."/>
            <person name="Sommer R.J."/>
        </authorList>
    </citation>
    <scope>NUCLEOTIDE SEQUENCE [LARGE SCALE GENOMIC DNA]</scope>
    <source>
        <strain evidence="3">RS5460</strain>
    </source>
</reference>
<keyword evidence="1" id="KW-0472">Membrane</keyword>
<dbReference type="AlphaFoldDB" id="A0AAN5D4L0"/>
<comment type="caution">
    <text evidence="2">The sequence shown here is derived from an EMBL/GenBank/DDBJ whole genome shotgun (WGS) entry which is preliminary data.</text>
</comment>
<name>A0AAN5D4L0_9BILA</name>
<proteinExistence type="predicted"/>
<evidence type="ECO:0000313" key="3">
    <source>
        <dbReference type="Proteomes" id="UP001328107"/>
    </source>
</evidence>
<feature type="transmembrane region" description="Helical" evidence="1">
    <location>
        <begin position="152"/>
        <end position="172"/>
    </location>
</feature>
<keyword evidence="3" id="KW-1185">Reference proteome</keyword>
<feature type="transmembrane region" description="Helical" evidence="1">
    <location>
        <begin position="50"/>
        <end position="72"/>
    </location>
</feature>
<keyword evidence="1" id="KW-1133">Transmembrane helix</keyword>
<organism evidence="2 3">
    <name type="scientific">Pristionchus mayeri</name>
    <dbReference type="NCBI Taxonomy" id="1317129"/>
    <lineage>
        <taxon>Eukaryota</taxon>
        <taxon>Metazoa</taxon>
        <taxon>Ecdysozoa</taxon>
        <taxon>Nematoda</taxon>
        <taxon>Chromadorea</taxon>
        <taxon>Rhabditida</taxon>
        <taxon>Rhabditina</taxon>
        <taxon>Diplogasteromorpha</taxon>
        <taxon>Diplogasteroidea</taxon>
        <taxon>Neodiplogasteridae</taxon>
        <taxon>Pristionchus</taxon>
    </lineage>
</organism>
<feature type="transmembrane region" description="Helical" evidence="1">
    <location>
        <begin position="20"/>
        <end position="38"/>
    </location>
</feature>
<keyword evidence="1" id="KW-0812">Transmembrane</keyword>
<dbReference type="Proteomes" id="UP001328107">
    <property type="component" value="Unassembled WGS sequence"/>
</dbReference>
<protein>
    <submittedName>
        <fullName evidence="2">Uncharacterized protein</fullName>
    </submittedName>
</protein>
<feature type="non-terminal residue" evidence="2">
    <location>
        <position position="1"/>
    </location>
</feature>
<dbReference type="EMBL" id="BTRK01000005">
    <property type="protein sequence ID" value="GMR55524.1"/>
    <property type="molecule type" value="Genomic_DNA"/>
</dbReference>